<dbReference type="PANTHER" id="PTHR34220:SF7">
    <property type="entry name" value="SENSOR HISTIDINE KINASE YPDA"/>
    <property type="match status" value="1"/>
</dbReference>
<feature type="domain" description="Signal transduction histidine kinase internal region" evidence="2">
    <location>
        <begin position="146"/>
        <end position="224"/>
    </location>
</feature>
<feature type="transmembrane region" description="Helical" evidence="1">
    <location>
        <begin position="50"/>
        <end position="72"/>
    </location>
</feature>
<dbReference type="EMBL" id="WTVQ01000008">
    <property type="protein sequence ID" value="NMG74527.1"/>
    <property type="molecule type" value="Genomic_DNA"/>
</dbReference>
<keyword evidence="3" id="KW-0808">Transferase</keyword>
<keyword evidence="3" id="KW-0418">Kinase</keyword>
<name>A0ABX1Q847_9RHOO</name>
<dbReference type="Proteomes" id="UP000648984">
    <property type="component" value="Unassembled WGS sequence"/>
</dbReference>
<evidence type="ECO:0000313" key="3">
    <source>
        <dbReference type="EMBL" id="NMG74527.1"/>
    </source>
</evidence>
<evidence type="ECO:0000313" key="4">
    <source>
        <dbReference type="Proteomes" id="UP000648984"/>
    </source>
</evidence>
<dbReference type="SUPFAM" id="SSF55874">
    <property type="entry name" value="ATPase domain of HSP90 chaperone/DNA topoisomerase II/histidine kinase"/>
    <property type="match status" value="1"/>
</dbReference>
<accession>A0ABX1Q847</accession>
<dbReference type="InterPro" id="IPR010559">
    <property type="entry name" value="Sig_transdc_His_kin_internal"/>
</dbReference>
<dbReference type="PANTHER" id="PTHR34220">
    <property type="entry name" value="SENSOR HISTIDINE KINASE YPDA"/>
    <property type="match status" value="1"/>
</dbReference>
<sequence>MDTPPSQNIVTLPDFRNLGVMLRTLVIAEAANLVALVAHAPDMFEALTRVGSAALPFESSLLMVVLLLFVLAPWLSGLQYRQGVGAVVAIVAFVSGGLDLGLRAWAGVVPMAGAAKAAALGALLAALILGYFNWRQRVLSPALANARLMALQSRIRPHFLFNCLNTAVSLVRQDPRLAEQVLLDMADLFRVLLADSRALVPLADEVRLAKSYLEIEQLRLGGRLRVQWDCEAAPLGAQVPILVLQPLLENAVRYGVEPSADGGDVSVAINVHGRQLVIEVCNPVAGSDGPPPTGNRIALANIAERLALHFDAEGGLRTSSRGGQFVVKVSMPLSDADARQKTGAGGAG</sequence>
<dbReference type="InterPro" id="IPR036890">
    <property type="entry name" value="HATPase_C_sf"/>
</dbReference>
<keyword evidence="1" id="KW-1133">Transmembrane helix</keyword>
<feature type="transmembrane region" description="Helical" evidence="1">
    <location>
        <begin position="20"/>
        <end position="38"/>
    </location>
</feature>
<proteinExistence type="predicted"/>
<reference evidence="3 4" key="1">
    <citation type="submission" date="2019-12" db="EMBL/GenBank/DDBJ databases">
        <title>Comparative genomics gives insights into the taxonomy of the Azoarcus-Aromatoleum group and reveals separate origins of nif in the plant-associated Azoarcus and non-plant-associated Aromatoleum sub-groups.</title>
        <authorList>
            <person name="Lafos M."/>
            <person name="Maluk M."/>
            <person name="Batista M."/>
            <person name="Junghare M."/>
            <person name="Carmona M."/>
            <person name="Faoro H."/>
            <person name="Cruz L.M."/>
            <person name="Battistoni F."/>
            <person name="De Souza E."/>
            <person name="Pedrosa F."/>
            <person name="Chen W.-M."/>
            <person name="Poole P.S."/>
            <person name="Dixon R.A."/>
            <person name="James E.K."/>
        </authorList>
    </citation>
    <scope>NUCLEOTIDE SEQUENCE [LARGE SCALE GENOMIC DNA]</scope>
    <source>
        <strain evidence="3 4">22Lin</strain>
    </source>
</reference>
<dbReference type="InterPro" id="IPR050640">
    <property type="entry name" value="Bact_2-comp_sensor_kinase"/>
</dbReference>
<comment type="caution">
    <text evidence="3">The sequence shown here is derived from an EMBL/GenBank/DDBJ whole genome shotgun (WGS) entry which is preliminary data.</text>
</comment>
<keyword evidence="1" id="KW-0472">Membrane</keyword>
<keyword evidence="1" id="KW-0812">Transmembrane</keyword>
<evidence type="ECO:0000256" key="1">
    <source>
        <dbReference type="SAM" id="Phobius"/>
    </source>
</evidence>
<organism evidence="3 4">
    <name type="scientific">Aromatoleum diolicum</name>
    <dbReference type="NCBI Taxonomy" id="75796"/>
    <lineage>
        <taxon>Bacteria</taxon>
        <taxon>Pseudomonadati</taxon>
        <taxon>Pseudomonadota</taxon>
        <taxon>Betaproteobacteria</taxon>
        <taxon>Rhodocyclales</taxon>
        <taxon>Rhodocyclaceae</taxon>
        <taxon>Aromatoleum</taxon>
    </lineage>
</organism>
<dbReference type="GO" id="GO:0016301">
    <property type="term" value="F:kinase activity"/>
    <property type="evidence" value="ECO:0007669"/>
    <property type="project" value="UniProtKB-KW"/>
</dbReference>
<dbReference type="Pfam" id="PF06580">
    <property type="entry name" value="His_kinase"/>
    <property type="match status" value="1"/>
</dbReference>
<feature type="transmembrane region" description="Helical" evidence="1">
    <location>
        <begin position="84"/>
        <end position="102"/>
    </location>
</feature>
<dbReference type="Gene3D" id="3.30.565.10">
    <property type="entry name" value="Histidine kinase-like ATPase, C-terminal domain"/>
    <property type="match status" value="1"/>
</dbReference>
<protein>
    <submittedName>
        <fullName evidence="3">Sensor histidine kinase</fullName>
    </submittedName>
</protein>
<gene>
    <name evidence="3" type="ORF">GPA25_07110</name>
</gene>
<keyword evidence="4" id="KW-1185">Reference proteome</keyword>
<evidence type="ECO:0000259" key="2">
    <source>
        <dbReference type="Pfam" id="PF06580"/>
    </source>
</evidence>
<feature type="transmembrane region" description="Helical" evidence="1">
    <location>
        <begin position="114"/>
        <end position="134"/>
    </location>
</feature>